<dbReference type="EMBL" id="ANJA01003047">
    <property type="protein sequence ID" value="ETO66219.1"/>
    <property type="molecule type" value="Genomic_DNA"/>
</dbReference>
<name>A0A080ZHV8_PHYNI</name>
<dbReference type="AlphaFoldDB" id="A0A080ZHV8"/>
<protein>
    <submittedName>
        <fullName evidence="1">Uncharacterized protein</fullName>
    </submittedName>
</protein>
<accession>A0A080ZHV8</accession>
<reference evidence="1 2" key="1">
    <citation type="submission" date="2013-11" db="EMBL/GenBank/DDBJ databases">
        <title>The Genome Sequence of Phytophthora parasitica P1976.</title>
        <authorList>
            <consortium name="The Broad Institute Genomics Platform"/>
            <person name="Russ C."/>
            <person name="Tyler B."/>
            <person name="Panabieres F."/>
            <person name="Shan W."/>
            <person name="Tripathy S."/>
            <person name="Grunwald N."/>
            <person name="Machado M."/>
            <person name="Johnson C.S."/>
            <person name="Walker B."/>
            <person name="Young S."/>
            <person name="Zeng Q."/>
            <person name="Gargeya S."/>
            <person name="Fitzgerald M."/>
            <person name="Haas B."/>
            <person name="Abouelleil A."/>
            <person name="Allen A.W."/>
            <person name="Alvarado L."/>
            <person name="Arachchi H.M."/>
            <person name="Berlin A.M."/>
            <person name="Chapman S.B."/>
            <person name="Gainer-Dewar J."/>
            <person name="Goldberg J."/>
            <person name="Griggs A."/>
            <person name="Gujja S."/>
            <person name="Hansen M."/>
            <person name="Howarth C."/>
            <person name="Imamovic A."/>
            <person name="Ireland A."/>
            <person name="Larimer J."/>
            <person name="McCowan C."/>
            <person name="Murphy C."/>
            <person name="Pearson M."/>
            <person name="Poon T.W."/>
            <person name="Priest M."/>
            <person name="Roberts A."/>
            <person name="Saif S."/>
            <person name="Shea T."/>
            <person name="Sisk P."/>
            <person name="Sykes S."/>
            <person name="Wortman J."/>
            <person name="Nusbaum C."/>
            <person name="Birren B."/>
        </authorList>
    </citation>
    <scope>NUCLEOTIDE SEQUENCE [LARGE SCALE GENOMIC DNA]</scope>
    <source>
        <strain evidence="1 2">P1976</strain>
    </source>
</reference>
<comment type="caution">
    <text evidence="1">The sequence shown here is derived from an EMBL/GenBank/DDBJ whole genome shotgun (WGS) entry which is preliminary data.</text>
</comment>
<proteinExistence type="predicted"/>
<gene>
    <name evidence="1" type="ORF">F444_16538</name>
</gene>
<dbReference type="Proteomes" id="UP000028582">
    <property type="component" value="Unassembled WGS sequence"/>
</dbReference>
<sequence>MSILPMQSVRNLTISSSNLIQPRPSLVEKEGSGEAVMLGL</sequence>
<evidence type="ECO:0000313" key="2">
    <source>
        <dbReference type="Proteomes" id="UP000028582"/>
    </source>
</evidence>
<organism evidence="1 2">
    <name type="scientific">Phytophthora nicotianae P1976</name>
    <dbReference type="NCBI Taxonomy" id="1317066"/>
    <lineage>
        <taxon>Eukaryota</taxon>
        <taxon>Sar</taxon>
        <taxon>Stramenopiles</taxon>
        <taxon>Oomycota</taxon>
        <taxon>Peronosporomycetes</taxon>
        <taxon>Peronosporales</taxon>
        <taxon>Peronosporaceae</taxon>
        <taxon>Phytophthora</taxon>
    </lineage>
</organism>
<evidence type="ECO:0000313" key="1">
    <source>
        <dbReference type="EMBL" id="ETO66219.1"/>
    </source>
</evidence>